<feature type="transmembrane region" description="Helical" evidence="1">
    <location>
        <begin position="21"/>
        <end position="43"/>
    </location>
</feature>
<dbReference type="OrthoDB" id="102112at2"/>
<feature type="transmembrane region" description="Helical" evidence="1">
    <location>
        <begin position="118"/>
        <end position="138"/>
    </location>
</feature>
<reference evidence="2 3" key="1">
    <citation type="submission" date="2016-12" db="EMBL/GenBank/DDBJ databases">
        <title>Trade-off between light-utilization and light-protection in marine flavobacteria.</title>
        <authorList>
            <person name="Kumagai Y."/>
            <person name="Yoshizawa S."/>
            <person name="Kogure K."/>
            <person name="Iwasaki W."/>
        </authorList>
    </citation>
    <scope>NUCLEOTIDE SEQUENCE [LARGE SCALE GENOMIC DNA]</scope>
    <source>
        <strain evidence="2 3">NBRC 108759</strain>
    </source>
</reference>
<feature type="transmembrane region" description="Helical" evidence="1">
    <location>
        <begin position="175"/>
        <end position="192"/>
    </location>
</feature>
<dbReference type="RefSeq" id="WP_105016703.1">
    <property type="nucleotide sequence ID" value="NZ_MSCN01000001.1"/>
</dbReference>
<evidence type="ECO:0000256" key="1">
    <source>
        <dbReference type="SAM" id="Phobius"/>
    </source>
</evidence>
<protein>
    <recommendedName>
        <fullName evidence="4">DoxX family protein</fullName>
    </recommendedName>
</protein>
<evidence type="ECO:0000313" key="3">
    <source>
        <dbReference type="Proteomes" id="UP000238882"/>
    </source>
</evidence>
<keyword evidence="1" id="KW-1133">Transmembrane helix</keyword>
<evidence type="ECO:0000313" key="2">
    <source>
        <dbReference type="EMBL" id="PQJ80107.1"/>
    </source>
</evidence>
<keyword evidence="1" id="KW-0472">Membrane</keyword>
<proteinExistence type="predicted"/>
<accession>A0A2S7WR75</accession>
<keyword evidence="1" id="KW-0812">Transmembrane</keyword>
<feature type="transmembrane region" description="Helical" evidence="1">
    <location>
        <begin position="86"/>
        <end position="106"/>
    </location>
</feature>
<dbReference type="AlphaFoldDB" id="A0A2S7WR75"/>
<feature type="transmembrane region" description="Helical" evidence="1">
    <location>
        <begin position="269"/>
        <end position="287"/>
    </location>
</feature>
<keyword evidence="3" id="KW-1185">Reference proteome</keyword>
<gene>
    <name evidence="2" type="ORF">BTO18_13395</name>
</gene>
<evidence type="ECO:0008006" key="4">
    <source>
        <dbReference type="Google" id="ProtNLM"/>
    </source>
</evidence>
<comment type="caution">
    <text evidence="2">The sequence shown here is derived from an EMBL/GenBank/DDBJ whole genome shotgun (WGS) entry which is preliminary data.</text>
</comment>
<feature type="transmembrane region" description="Helical" evidence="1">
    <location>
        <begin position="229"/>
        <end position="249"/>
    </location>
</feature>
<feature type="transmembrane region" description="Helical" evidence="1">
    <location>
        <begin position="197"/>
        <end position="217"/>
    </location>
</feature>
<organism evidence="2 3">
    <name type="scientific">Polaribacter porphyrae</name>
    <dbReference type="NCBI Taxonomy" id="1137780"/>
    <lineage>
        <taxon>Bacteria</taxon>
        <taxon>Pseudomonadati</taxon>
        <taxon>Bacteroidota</taxon>
        <taxon>Flavobacteriia</taxon>
        <taxon>Flavobacteriales</taxon>
        <taxon>Flavobacteriaceae</taxon>
    </lineage>
</organism>
<sequence length="431" mass="51129">METTKIKAPKKIWSPLKKISFRFFFSYFSLFIIFQNNTTYPFYKHVEELFNKVLYKIIPTIGETILGISYTIRTGPNGSGDTTYDYVLLFTIFIISILACIIWSLLDRKRKHYKKMYYWLTVAIRFYIGLMLINYGMWKLIKLQFGYPSMQTLTQTFGESSPMRLAWTFLGFSKGYNIFMGLAEVAAVFLLFRRTLAFGLIITLATTANVMAVNYFYDVPVKITSTHLVMMTLFLLAYNFKELCDFFFFKKPVKLSIIAKPKVAKIPKIIFLVLKILIIVNIGFGFYSTKQYQDRSLEGVNDTRIKGFYEVKSFVVNKDTISRESRSGIKKWKYLFLKYKRFAMVKDYNNKGKWYKLKVDSLQNKFTLEDYRDSLKKYDLRFEKKDSIFHIRGNFQKDTLSIKLIRTEEFRKKFLLTNRGFHWINERPLNR</sequence>
<dbReference type="EMBL" id="MSCN01000001">
    <property type="protein sequence ID" value="PQJ80107.1"/>
    <property type="molecule type" value="Genomic_DNA"/>
</dbReference>
<dbReference type="Proteomes" id="UP000238882">
    <property type="component" value="Unassembled WGS sequence"/>
</dbReference>
<name>A0A2S7WR75_9FLAO</name>